<reference evidence="3" key="1">
    <citation type="journal article" date="2019" name="Int. J. Syst. Evol. Microbiol.">
        <title>The Global Catalogue of Microorganisms (GCM) 10K type strain sequencing project: providing services to taxonomists for standard genome sequencing and annotation.</title>
        <authorList>
            <consortium name="The Broad Institute Genomics Platform"/>
            <consortium name="The Broad Institute Genome Sequencing Center for Infectious Disease"/>
            <person name="Wu L."/>
            <person name="Ma J."/>
        </authorList>
    </citation>
    <scope>NUCLEOTIDE SEQUENCE [LARGE SCALE GENOMIC DNA]</scope>
    <source>
        <strain evidence="3">JCM 17986</strain>
    </source>
</reference>
<dbReference type="PANTHER" id="PTHR30353">
    <property type="entry name" value="INNER MEMBRANE PROTEIN DEDA-RELATED"/>
    <property type="match status" value="1"/>
</dbReference>
<keyword evidence="1" id="KW-0812">Transmembrane</keyword>
<comment type="caution">
    <text evidence="1">Lacks conserved residue(s) required for the propagation of feature annotation.</text>
</comment>
<name>A0ABP9H5Y0_9ACTN</name>
<accession>A0ABP9H5Y0</accession>
<dbReference type="InterPro" id="IPR032818">
    <property type="entry name" value="DedA-like"/>
</dbReference>
<dbReference type="PANTHER" id="PTHR30353:SF0">
    <property type="entry name" value="TRANSMEMBRANE PROTEIN"/>
    <property type="match status" value="1"/>
</dbReference>
<keyword evidence="3" id="KW-1185">Reference proteome</keyword>
<keyword evidence="1" id="KW-1003">Cell membrane</keyword>
<comment type="similarity">
    <text evidence="1">Belongs to the DedA family.</text>
</comment>
<evidence type="ECO:0000313" key="2">
    <source>
        <dbReference type="EMBL" id="GAA4961874.1"/>
    </source>
</evidence>
<evidence type="ECO:0000256" key="1">
    <source>
        <dbReference type="RuleBase" id="RU367016"/>
    </source>
</evidence>
<dbReference type="Proteomes" id="UP001500466">
    <property type="component" value="Unassembled WGS sequence"/>
</dbReference>
<sequence length="177" mass="17822">MNPATWLDALPSPLAYALVSLVLAAEGVSLAGMFVPGTATVLALGHLTASGAVPPACAVLCAALAALCADSLGFAAGRRAARTGNGVPGRMARAVHRLPGVLSRTPSASVVPAARWFTGPRTLVPRLVGLGPTSYPHFVRWAAPGAVAWSAGLVLAGRWIGTATTAIGTGLSHLVSW</sequence>
<dbReference type="EMBL" id="BAABHS010000008">
    <property type="protein sequence ID" value="GAA4961874.1"/>
    <property type="molecule type" value="Genomic_DNA"/>
</dbReference>
<keyword evidence="1" id="KW-1133">Transmembrane helix</keyword>
<gene>
    <name evidence="2" type="ORF">GCM10023205_26800</name>
</gene>
<organism evidence="2 3">
    <name type="scientific">Yinghuangia aomiensis</name>
    <dbReference type="NCBI Taxonomy" id="676205"/>
    <lineage>
        <taxon>Bacteria</taxon>
        <taxon>Bacillati</taxon>
        <taxon>Actinomycetota</taxon>
        <taxon>Actinomycetes</taxon>
        <taxon>Kitasatosporales</taxon>
        <taxon>Streptomycetaceae</taxon>
        <taxon>Yinghuangia</taxon>
    </lineage>
</organism>
<keyword evidence="1" id="KW-0472">Membrane</keyword>
<protein>
    <submittedName>
        <fullName evidence="2">DedA family protein</fullName>
    </submittedName>
</protein>
<dbReference type="RefSeq" id="WP_345675642.1">
    <property type="nucleotide sequence ID" value="NZ_BAABHS010000008.1"/>
</dbReference>
<comment type="caution">
    <text evidence="2">The sequence shown here is derived from an EMBL/GenBank/DDBJ whole genome shotgun (WGS) entry which is preliminary data.</text>
</comment>
<comment type="subcellular location">
    <subcellularLocation>
        <location evidence="1">Cell membrane</location>
        <topology evidence="1">Multi-pass membrane protein</topology>
    </subcellularLocation>
</comment>
<feature type="transmembrane region" description="Helical" evidence="1">
    <location>
        <begin position="53"/>
        <end position="75"/>
    </location>
</feature>
<evidence type="ECO:0000313" key="3">
    <source>
        <dbReference type="Proteomes" id="UP001500466"/>
    </source>
</evidence>
<proteinExistence type="inferred from homology"/>